<evidence type="ECO:0000313" key="9">
    <source>
        <dbReference type="Proteomes" id="UP000828390"/>
    </source>
</evidence>
<dbReference type="AlphaFoldDB" id="A0A9D3YG74"/>
<dbReference type="EMBL" id="JAIWYP010000015">
    <property type="protein sequence ID" value="KAH3699942.1"/>
    <property type="molecule type" value="Genomic_DNA"/>
</dbReference>
<reference evidence="8" key="2">
    <citation type="submission" date="2020-11" db="EMBL/GenBank/DDBJ databases">
        <authorList>
            <person name="McCartney M.A."/>
            <person name="Auch B."/>
            <person name="Kono T."/>
            <person name="Mallez S."/>
            <person name="Becker A."/>
            <person name="Gohl D.M."/>
            <person name="Silverstein K.A.T."/>
            <person name="Koren S."/>
            <person name="Bechman K.B."/>
            <person name="Herman A."/>
            <person name="Abrahante J.E."/>
            <person name="Garbe J."/>
        </authorList>
    </citation>
    <scope>NUCLEOTIDE SEQUENCE</scope>
    <source>
        <strain evidence="8">Duluth1</strain>
        <tissue evidence="8">Whole animal</tissue>
    </source>
</reference>
<name>A0A9D3YG74_DREPO</name>
<sequence length="98" mass="11708">MLYSLFLSHKIFSGRTTCYILYLAVFTVAVPHAIFLLWQRFQRLYQAFEQEADSEKKQLISLHQQRVQAMFNKKKRLLMTQYKEELESKTPSVSRQSD</sequence>
<dbReference type="Proteomes" id="UP000828390">
    <property type="component" value="Unassembled WGS sequence"/>
</dbReference>
<feature type="transmembrane region" description="Helical" evidence="6">
    <location>
        <begin position="20"/>
        <end position="38"/>
    </location>
</feature>
<protein>
    <recommendedName>
        <fullName evidence="7">E2 domain-containing protein</fullName>
    </recommendedName>
</protein>
<dbReference type="GO" id="GO:0016020">
    <property type="term" value="C:membrane"/>
    <property type="evidence" value="ECO:0007669"/>
    <property type="project" value="UniProtKB-SubCell"/>
</dbReference>
<keyword evidence="2 6" id="KW-0812">Transmembrane</keyword>
<dbReference type="InterPro" id="IPR024329">
    <property type="entry name" value="Amyloid_glyco_E2_domain"/>
</dbReference>
<evidence type="ECO:0000256" key="6">
    <source>
        <dbReference type="SAM" id="Phobius"/>
    </source>
</evidence>
<evidence type="ECO:0000256" key="2">
    <source>
        <dbReference type="ARBA" id="ARBA00022692"/>
    </source>
</evidence>
<evidence type="ECO:0000256" key="4">
    <source>
        <dbReference type="ARBA" id="ARBA00023136"/>
    </source>
</evidence>
<evidence type="ECO:0000256" key="5">
    <source>
        <dbReference type="PROSITE-ProRule" id="PRU01218"/>
    </source>
</evidence>
<keyword evidence="3 6" id="KW-1133">Transmembrane helix</keyword>
<proteinExistence type="inferred from homology"/>
<comment type="similarity">
    <text evidence="5">Belongs to the APP family.</text>
</comment>
<accession>A0A9D3YG74</accession>
<dbReference type="Pfam" id="PF12925">
    <property type="entry name" value="APP_E2"/>
    <property type="match status" value="1"/>
</dbReference>
<comment type="caution">
    <text evidence="8">The sequence shown here is derived from an EMBL/GenBank/DDBJ whole genome shotgun (WGS) entry which is preliminary data.</text>
</comment>
<evidence type="ECO:0000259" key="7">
    <source>
        <dbReference type="PROSITE" id="PS51870"/>
    </source>
</evidence>
<comment type="subcellular location">
    <subcellularLocation>
        <location evidence="1">Membrane</location>
        <topology evidence="1">Single-pass type I membrane protein</topology>
    </subcellularLocation>
</comment>
<dbReference type="SUPFAM" id="SSF109843">
    <property type="entry name" value="CAPPD, an extracellular domain of amyloid beta A4 protein"/>
    <property type="match status" value="1"/>
</dbReference>
<feature type="domain" description="E2" evidence="7">
    <location>
        <begin position="1"/>
        <end position="98"/>
    </location>
</feature>
<keyword evidence="9" id="KW-1185">Reference proteome</keyword>
<organism evidence="8 9">
    <name type="scientific">Dreissena polymorpha</name>
    <name type="common">Zebra mussel</name>
    <name type="synonym">Mytilus polymorpha</name>
    <dbReference type="NCBI Taxonomy" id="45954"/>
    <lineage>
        <taxon>Eukaryota</taxon>
        <taxon>Metazoa</taxon>
        <taxon>Spiralia</taxon>
        <taxon>Lophotrochozoa</taxon>
        <taxon>Mollusca</taxon>
        <taxon>Bivalvia</taxon>
        <taxon>Autobranchia</taxon>
        <taxon>Heteroconchia</taxon>
        <taxon>Euheterodonta</taxon>
        <taxon>Imparidentia</taxon>
        <taxon>Neoheterodontei</taxon>
        <taxon>Myida</taxon>
        <taxon>Dreissenoidea</taxon>
        <taxon>Dreissenidae</taxon>
        <taxon>Dreissena</taxon>
    </lineage>
</organism>
<evidence type="ECO:0000313" key="8">
    <source>
        <dbReference type="EMBL" id="KAH3699942.1"/>
    </source>
</evidence>
<gene>
    <name evidence="8" type="ORF">DPMN_074903</name>
</gene>
<evidence type="ECO:0000256" key="1">
    <source>
        <dbReference type="ARBA" id="ARBA00004479"/>
    </source>
</evidence>
<reference evidence="8" key="1">
    <citation type="journal article" date="2019" name="bioRxiv">
        <title>The Genome of the Zebra Mussel, Dreissena polymorpha: A Resource for Invasive Species Research.</title>
        <authorList>
            <person name="McCartney M.A."/>
            <person name="Auch B."/>
            <person name="Kono T."/>
            <person name="Mallez S."/>
            <person name="Zhang Y."/>
            <person name="Obille A."/>
            <person name="Becker A."/>
            <person name="Abrahante J.E."/>
            <person name="Garbe J."/>
            <person name="Badalamenti J.P."/>
            <person name="Herman A."/>
            <person name="Mangelson H."/>
            <person name="Liachko I."/>
            <person name="Sullivan S."/>
            <person name="Sone E.D."/>
            <person name="Koren S."/>
            <person name="Silverstein K.A.T."/>
            <person name="Beckman K.B."/>
            <person name="Gohl D.M."/>
        </authorList>
    </citation>
    <scope>NUCLEOTIDE SEQUENCE</scope>
    <source>
        <strain evidence="8">Duluth1</strain>
        <tissue evidence="8">Whole animal</tissue>
    </source>
</reference>
<keyword evidence="4 6" id="KW-0472">Membrane</keyword>
<dbReference type="Gene3D" id="1.20.120.770">
    <property type="entry name" value="Amyloid precursor protein, E2 domain"/>
    <property type="match status" value="1"/>
</dbReference>
<dbReference type="GO" id="GO:0008201">
    <property type="term" value="F:heparin binding"/>
    <property type="evidence" value="ECO:0007669"/>
    <property type="project" value="UniProtKB-UniRule"/>
</dbReference>
<dbReference type="PROSITE" id="PS51870">
    <property type="entry name" value="APP_E2"/>
    <property type="match status" value="1"/>
</dbReference>
<dbReference type="InterPro" id="IPR036176">
    <property type="entry name" value="E2_sf"/>
</dbReference>
<evidence type="ECO:0000256" key="3">
    <source>
        <dbReference type="ARBA" id="ARBA00022989"/>
    </source>
</evidence>
<dbReference type="PANTHER" id="PTHR23103">
    <property type="entry name" value="ALZHEIMER'S DISEASE BETA-AMYLOID RELATED"/>
    <property type="match status" value="1"/>
</dbReference>
<dbReference type="InterPro" id="IPR008155">
    <property type="entry name" value="Amyloid_glyco"/>
</dbReference>
<dbReference type="PANTHER" id="PTHR23103:SF15">
    <property type="entry name" value="AMYLOID-BETA-LIKE PROTEIN"/>
    <property type="match status" value="1"/>
</dbReference>